<dbReference type="EMBL" id="JACHEG010000002">
    <property type="protein sequence ID" value="MBB6162280.1"/>
    <property type="molecule type" value="Genomic_DNA"/>
</dbReference>
<keyword evidence="4" id="KW-0687">Ribonucleoprotein</keyword>
<dbReference type="SUPFAM" id="SSF55729">
    <property type="entry name" value="Acyl-CoA N-acyltransferases (Nat)"/>
    <property type="match status" value="1"/>
</dbReference>
<dbReference type="Proteomes" id="UP000547879">
    <property type="component" value="Unassembled WGS sequence"/>
</dbReference>
<dbReference type="InterPro" id="IPR051016">
    <property type="entry name" value="Diverse_Substrate_AcTransf"/>
</dbReference>
<protein>
    <submittedName>
        <fullName evidence="4">Ribosomal protein S18 acetylase RimI-like enzyme</fullName>
    </submittedName>
</protein>
<dbReference type="GO" id="GO:0005840">
    <property type="term" value="C:ribosome"/>
    <property type="evidence" value="ECO:0007669"/>
    <property type="project" value="UniProtKB-KW"/>
</dbReference>
<name>A0A7X0CZF2_9HYPH</name>
<dbReference type="InterPro" id="IPR000182">
    <property type="entry name" value="GNAT_dom"/>
</dbReference>
<evidence type="ECO:0000313" key="4">
    <source>
        <dbReference type="EMBL" id="MBB6162280.1"/>
    </source>
</evidence>
<proteinExistence type="predicted"/>
<dbReference type="Gene3D" id="3.40.630.30">
    <property type="match status" value="1"/>
</dbReference>
<keyword evidence="4" id="KW-0689">Ribosomal protein</keyword>
<evidence type="ECO:0000256" key="2">
    <source>
        <dbReference type="ARBA" id="ARBA00023315"/>
    </source>
</evidence>
<dbReference type="PROSITE" id="PS51186">
    <property type="entry name" value="GNAT"/>
    <property type="match status" value="1"/>
</dbReference>
<dbReference type="RefSeq" id="WP_244654404.1">
    <property type="nucleotide sequence ID" value="NZ_BMHW01000002.1"/>
</dbReference>
<evidence type="ECO:0000313" key="5">
    <source>
        <dbReference type="Proteomes" id="UP000547879"/>
    </source>
</evidence>
<dbReference type="AlphaFoldDB" id="A0A7X0CZF2"/>
<keyword evidence="5" id="KW-1185">Reference proteome</keyword>
<evidence type="ECO:0000256" key="1">
    <source>
        <dbReference type="ARBA" id="ARBA00022679"/>
    </source>
</evidence>
<dbReference type="InterPro" id="IPR016181">
    <property type="entry name" value="Acyl_CoA_acyltransferase"/>
</dbReference>
<reference evidence="4 5" key="1">
    <citation type="submission" date="2020-08" db="EMBL/GenBank/DDBJ databases">
        <title>Genomic Encyclopedia of Type Strains, Phase IV (KMG-IV): sequencing the most valuable type-strain genomes for metagenomic binning, comparative biology and taxonomic classification.</title>
        <authorList>
            <person name="Goeker M."/>
        </authorList>
    </citation>
    <scope>NUCLEOTIDE SEQUENCE [LARGE SCALE GENOMIC DNA]</scope>
    <source>
        <strain evidence="4 5">DSM 100734</strain>
    </source>
</reference>
<dbReference type="PANTHER" id="PTHR10545:SF29">
    <property type="entry name" value="GH14572P-RELATED"/>
    <property type="match status" value="1"/>
</dbReference>
<dbReference type="PANTHER" id="PTHR10545">
    <property type="entry name" value="DIAMINE N-ACETYLTRANSFERASE"/>
    <property type="match status" value="1"/>
</dbReference>
<keyword evidence="2" id="KW-0012">Acyltransferase</keyword>
<keyword evidence="1" id="KW-0808">Transferase</keyword>
<organism evidence="4 5">
    <name type="scientific">Rhizobium wenxiniae</name>
    <dbReference type="NCBI Taxonomy" id="1737357"/>
    <lineage>
        <taxon>Bacteria</taxon>
        <taxon>Pseudomonadati</taxon>
        <taxon>Pseudomonadota</taxon>
        <taxon>Alphaproteobacteria</taxon>
        <taxon>Hyphomicrobiales</taxon>
        <taxon>Rhizobiaceae</taxon>
        <taxon>Rhizobium/Agrobacterium group</taxon>
        <taxon>Rhizobium</taxon>
    </lineage>
</organism>
<evidence type="ECO:0000259" key="3">
    <source>
        <dbReference type="PROSITE" id="PS51186"/>
    </source>
</evidence>
<accession>A0A7X0CZF2</accession>
<comment type="caution">
    <text evidence="4">The sequence shown here is derived from an EMBL/GenBank/DDBJ whole genome shotgun (WGS) entry which is preliminary data.</text>
</comment>
<gene>
    <name evidence="4" type="ORF">HNQ72_002098</name>
</gene>
<dbReference type="Pfam" id="PF00583">
    <property type="entry name" value="Acetyltransf_1"/>
    <property type="match status" value="1"/>
</dbReference>
<sequence length="170" mass="18480">MSNSQEDPNRAAARIRLLQKHDAALPRLAALMEEMQAHYEVPCPARAEIIAGLQARPQGAEILVAEQQENVIALCAFSAIYPGPGLKPGIFLKELYVGRMSRGLGVGRALMRELAALAGRQGLSRIDWTADAQDDRLLAFYDEIGGVAKPEKLFYRLDGEALARLAGEAP</sequence>
<feature type="domain" description="N-acetyltransferase" evidence="3">
    <location>
        <begin position="13"/>
        <end position="168"/>
    </location>
</feature>
<dbReference type="GO" id="GO:0008080">
    <property type="term" value="F:N-acetyltransferase activity"/>
    <property type="evidence" value="ECO:0007669"/>
    <property type="project" value="TreeGrafter"/>
</dbReference>
<dbReference type="CDD" id="cd04301">
    <property type="entry name" value="NAT_SF"/>
    <property type="match status" value="1"/>
</dbReference>